<dbReference type="AlphaFoldDB" id="A0AAD5M2U7"/>
<reference evidence="1" key="1">
    <citation type="submission" date="2021-12" db="EMBL/GenBank/DDBJ databases">
        <title>Prjna785345.</title>
        <authorList>
            <person name="Rujirawat T."/>
            <person name="Krajaejun T."/>
        </authorList>
    </citation>
    <scope>NUCLEOTIDE SEQUENCE</scope>
    <source>
        <strain evidence="1">Pi057C3</strain>
    </source>
</reference>
<protein>
    <recommendedName>
        <fullName evidence="3">Xylose isomerase-like TIM barrel domain-containing protein</fullName>
    </recommendedName>
</protein>
<accession>A0AAD5M2U7</accession>
<evidence type="ECO:0000313" key="1">
    <source>
        <dbReference type="EMBL" id="KAJ0393157.1"/>
    </source>
</evidence>
<dbReference type="EMBL" id="JAKCXM010000523">
    <property type="protein sequence ID" value="KAJ0393157.1"/>
    <property type="molecule type" value="Genomic_DNA"/>
</dbReference>
<dbReference type="SUPFAM" id="SSF51658">
    <property type="entry name" value="Xylose isomerase-like"/>
    <property type="match status" value="1"/>
</dbReference>
<dbReference type="InterPro" id="IPR036237">
    <property type="entry name" value="Xyl_isomerase-like_sf"/>
</dbReference>
<dbReference type="Proteomes" id="UP001209570">
    <property type="component" value="Unassembled WGS sequence"/>
</dbReference>
<organism evidence="1 2">
    <name type="scientific">Pythium insidiosum</name>
    <name type="common">Pythiosis disease agent</name>
    <dbReference type="NCBI Taxonomy" id="114742"/>
    <lineage>
        <taxon>Eukaryota</taxon>
        <taxon>Sar</taxon>
        <taxon>Stramenopiles</taxon>
        <taxon>Oomycota</taxon>
        <taxon>Peronosporomycetes</taxon>
        <taxon>Pythiales</taxon>
        <taxon>Pythiaceae</taxon>
        <taxon>Pythium</taxon>
    </lineage>
</organism>
<evidence type="ECO:0008006" key="3">
    <source>
        <dbReference type="Google" id="ProtNLM"/>
    </source>
</evidence>
<comment type="caution">
    <text evidence="1">The sequence shown here is derived from an EMBL/GenBank/DDBJ whole genome shotgun (WGS) entry which is preliminary data.</text>
</comment>
<name>A0AAD5M2U7_PYTIN</name>
<sequence>MATAALRLQAFRSLWGTPSAARLGVATAPAAAYGDKLLARIKAQGYDGIEASLSDLELLGGARVVNELLAKHDLQLIVGVYSGWTDYEDRNLHEHFDGVSQHLDRLRRQLDLALDQYGDASPSSSSSSSSPSRLAWINAHSGTDHWNKLDQMEYVAHALEIESELELDILSHETHRGRLFYSPWPTLELLDAFPSLKLSLDFSHWCVVTERLLDTEFDERWIRRVLPFVHHVHGRVGTAQRPQIAVMPGHPAAQHEVDRFERLWESVWAAQLARSQFAQATERKGSRVRGGVSTFTPEYGPVPYAPRDVANPEADGYDVDAVCELQMARQRKQFARFLAERTTASDA</sequence>
<proteinExistence type="predicted"/>
<keyword evidence="2" id="KW-1185">Reference proteome</keyword>
<gene>
    <name evidence="1" type="ORF">P43SY_010454</name>
</gene>
<evidence type="ECO:0000313" key="2">
    <source>
        <dbReference type="Proteomes" id="UP001209570"/>
    </source>
</evidence>
<dbReference type="Gene3D" id="3.20.20.150">
    <property type="entry name" value="Divalent-metal-dependent TIM barrel enzymes"/>
    <property type="match status" value="1"/>
</dbReference>